<protein>
    <submittedName>
        <fullName evidence="1">Uncharacterized protein</fullName>
    </submittedName>
</protein>
<reference evidence="2" key="1">
    <citation type="submission" date="2018-05" db="EMBL/GenBank/DDBJ databases">
        <title>Azospirillum thermophila sp. nov., a novel isolated from hot spring.</title>
        <authorList>
            <person name="Zhao Z."/>
        </authorList>
    </citation>
    <scope>NUCLEOTIDE SEQUENCE [LARGE SCALE GENOMIC DNA]</scope>
    <source>
        <strain evidence="2">CFH 70021</strain>
    </source>
</reference>
<gene>
    <name evidence="1" type="ORF">DEW08_03790</name>
</gene>
<dbReference type="AlphaFoldDB" id="A0A2S2CM74"/>
<sequence>MIGNRGVGKTFWASALVGRESRQWLARQPQFERLNLYNVTAFAAYHGSYADDTAASLAVVQDCENRGLDTLRVWEAVLLRAAGRYQHNPIRDIALLLNANPETGERAIRDVDRELTASGNRLLLVFDGLDTLGRTWPEMQKRLDRILEFTRLCKTLRSIRVKLFMRLDQANFGGLWIGPDRSKIWNERARLNWTTTSLYDLLFHYMEVGEGSDPFRYSSAFREVVGFDWKPQQLTEEEQREAIRAMAGGAFMTASPSAARIYDWIMNHLADAKGEVMPRAFLELMRKAAEAEPSDSERVFSGPSIMQGMREASDRHLSELMDEYWWVPITLQPLRSMQVPCSPEELYDRWAAAGTVSEIIRRANEEDLLLPIGFTGKSSAYPLDYGGEPYLLDSLIAIAAAMKVKGDRIHFPDVLRPAAGLRRRGLVRPPRKAAQPPQ</sequence>
<proteinExistence type="predicted"/>
<dbReference type="Proteomes" id="UP000245629">
    <property type="component" value="Chromosome 1"/>
</dbReference>
<dbReference type="EMBL" id="CP029352">
    <property type="protein sequence ID" value="AWK85407.1"/>
    <property type="molecule type" value="Genomic_DNA"/>
</dbReference>
<evidence type="ECO:0000313" key="2">
    <source>
        <dbReference type="Proteomes" id="UP000245629"/>
    </source>
</evidence>
<name>A0A2S2CM74_9PROT</name>
<dbReference type="KEGG" id="azz:DEW08_03790"/>
<organism evidence="1 2">
    <name type="scientific">Azospirillum thermophilum</name>
    <dbReference type="NCBI Taxonomy" id="2202148"/>
    <lineage>
        <taxon>Bacteria</taxon>
        <taxon>Pseudomonadati</taxon>
        <taxon>Pseudomonadota</taxon>
        <taxon>Alphaproteobacteria</taxon>
        <taxon>Rhodospirillales</taxon>
        <taxon>Azospirillaceae</taxon>
        <taxon>Azospirillum</taxon>
    </lineage>
</organism>
<keyword evidence="2" id="KW-1185">Reference proteome</keyword>
<accession>A0A2S2CM74</accession>
<evidence type="ECO:0000313" key="1">
    <source>
        <dbReference type="EMBL" id="AWK85407.1"/>
    </source>
</evidence>